<dbReference type="Proteomes" id="UP001497457">
    <property type="component" value="Chromosome 31b"/>
</dbReference>
<dbReference type="InterPro" id="IPR032675">
    <property type="entry name" value="LRR_dom_sf"/>
</dbReference>
<dbReference type="Pfam" id="PF00931">
    <property type="entry name" value="NB-ARC"/>
    <property type="match status" value="1"/>
</dbReference>
<keyword evidence="8" id="KW-1185">Reference proteome</keyword>
<keyword evidence="1" id="KW-0433">Leucine-rich repeat</keyword>
<evidence type="ECO:0000256" key="1">
    <source>
        <dbReference type="ARBA" id="ARBA00022614"/>
    </source>
</evidence>
<dbReference type="SUPFAM" id="SSF52540">
    <property type="entry name" value="P-loop containing nucleoside triphosphate hydrolases"/>
    <property type="match status" value="1"/>
</dbReference>
<dbReference type="AlphaFoldDB" id="A0ABC9D729"/>
<evidence type="ECO:0000259" key="4">
    <source>
        <dbReference type="Pfam" id="PF00931"/>
    </source>
</evidence>
<organism evidence="7 8">
    <name type="scientific">Urochloa decumbens</name>
    <dbReference type="NCBI Taxonomy" id="240449"/>
    <lineage>
        <taxon>Eukaryota</taxon>
        <taxon>Viridiplantae</taxon>
        <taxon>Streptophyta</taxon>
        <taxon>Embryophyta</taxon>
        <taxon>Tracheophyta</taxon>
        <taxon>Spermatophyta</taxon>
        <taxon>Magnoliopsida</taxon>
        <taxon>Liliopsida</taxon>
        <taxon>Poales</taxon>
        <taxon>Poaceae</taxon>
        <taxon>PACMAD clade</taxon>
        <taxon>Panicoideae</taxon>
        <taxon>Panicodae</taxon>
        <taxon>Paniceae</taxon>
        <taxon>Melinidinae</taxon>
        <taxon>Urochloa</taxon>
    </lineage>
</organism>
<evidence type="ECO:0000256" key="2">
    <source>
        <dbReference type="ARBA" id="ARBA00022821"/>
    </source>
</evidence>
<feature type="region of interest" description="Disordered" evidence="3">
    <location>
        <begin position="131"/>
        <end position="164"/>
    </location>
</feature>
<dbReference type="GO" id="GO:0006952">
    <property type="term" value="P:defense response"/>
    <property type="evidence" value="ECO:0007669"/>
    <property type="project" value="UniProtKB-KW"/>
</dbReference>
<feature type="region of interest" description="Disordered" evidence="3">
    <location>
        <begin position="1"/>
        <end position="47"/>
    </location>
</feature>
<evidence type="ECO:0000313" key="8">
    <source>
        <dbReference type="Proteomes" id="UP001497457"/>
    </source>
</evidence>
<evidence type="ECO:0000259" key="5">
    <source>
        <dbReference type="Pfam" id="PF23559"/>
    </source>
</evidence>
<dbReference type="InterPro" id="IPR002182">
    <property type="entry name" value="NB-ARC"/>
</dbReference>
<dbReference type="Pfam" id="PF23559">
    <property type="entry name" value="WHD_DRP"/>
    <property type="match status" value="1"/>
</dbReference>
<dbReference type="EMBL" id="OZ075141">
    <property type="protein sequence ID" value="CAL5032462.1"/>
    <property type="molecule type" value="Genomic_DNA"/>
</dbReference>
<dbReference type="PRINTS" id="PR00364">
    <property type="entry name" value="DISEASERSIST"/>
</dbReference>
<name>A0ABC9D729_9POAL</name>
<feature type="domain" description="Disease resistance protein winged helix" evidence="5">
    <location>
        <begin position="527"/>
        <end position="595"/>
    </location>
</feature>
<dbReference type="Gene3D" id="1.10.10.10">
    <property type="entry name" value="Winged helix-like DNA-binding domain superfamily/Winged helix DNA-binding domain"/>
    <property type="match status" value="1"/>
</dbReference>
<feature type="compositionally biased region" description="Low complexity" evidence="3">
    <location>
        <begin position="19"/>
        <end position="39"/>
    </location>
</feature>
<protein>
    <recommendedName>
        <fullName evidence="9">NB-ARC domain-containing protein</fullName>
    </recommendedName>
</protein>
<reference evidence="7" key="1">
    <citation type="submission" date="2024-10" db="EMBL/GenBank/DDBJ databases">
        <authorList>
            <person name="Ryan C."/>
        </authorList>
    </citation>
    <scope>NUCLEOTIDE SEQUENCE [LARGE SCALE GENOMIC DNA]</scope>
</reference>
<dbReference type="InterPro" id="IPR056789">
    <property type="entry name" value="LRR_R13L1-DRL21"/>
</dbReference>
<dbReference type="InterPro" id="IPR036388">
    <property type="entry name" value="WH-like_DNA-bd_sf"/>
</dbReference>
<evidence type="ECO:0000313" key="7">
    <source>
        <dbReference type="EMBL" id="CAL5032462.1"/>
    </source>
</evidence>
<dbReference type="InterPro" id="IPR010433">
    <property type="entry name" value="EIF-4B_pln"/>
</dbReference>
<proteinExistence type="predicted"/>
<feature type="domain" description="R13L1/DRL21-like LRR repeat region" evidence="6">
    <location>
        <begin position="791"/>
        <end position="925"/>
    </location>
</feature>
<dbReference type="SUPFAM" id="SSF52058">
    <property type="entry name" value="L domain-like"/>
    <property type="match status" value="1"/>
</dbReference>
<dbReference type="Pfam" id="PF06273">
    <property type="entry name" value="eIF-4B"/>
    <property type="match status" value="1"/>
</dbReference>
<feature type="region of interest" description="Disordered" evidence="3">
    <location>
        <begin position="89"/>
        <end position="115"/>
    </location>
</feature>
<evidence type="ECO:0000259" key="6">
    <source>
        <dbReference type="Pfam" id="PF25019"/>
    </source>
</evidence>
<dbReference type="Pfam" id="PF25019">
    <property type="entry name" value="LRR_R13L1-DRL21"/>
    <property type="match status" value="1"/>
</dbReference>
<dbReference type="PANTHER" id="PTHR36766">
    <property type="entry name" value="PLANT BROAD-SPECTRUM MILDEW RESISTANCE PROTEIN RPW8"/>
    <property type="match status" value="1"/>
</dbReference>
<feature type="domain" description="NB-ARC" evidence="4">
    <location>
        <begin position="297"/>
        <end position="452"/>
    </location>
</feature>
<dbReference type="Gene3D" id="3.80.10.10">
    <property type="entry name" value="Ribonuclease Inhibitor"/>
    <property type="match status" value="2"/>
</dbReference>
<dbReference type="Gene3D" id="3.40.50.300">
    <property type="entry name" value="P-loop containing nucleotide triphosphate hydrolases"/>
    <property type="match status" value="1"/>
</dbReference>
<dbReference type="InterPro" id="IPR058922">
    <property type="entry name" value="WHD_DRP"/>
</dbReference>
<gene>
    <name evidence="7" type="ORF">URODEC1_LOCUS82296</name>
</gene>
<accession>A0ABC9D729</accession>
<evidence type="ECO:0008006" key="9">
    <source>
        <dbReference type="Google" id="ProtNLM"/>
    </source>
</evidence>
<keyword evidence="2" id="KW-0611">Plant defense</keyword>
<sequence>MGERPRPRIVLNPPKHDPSATATATTPPAEAAARSRPSPFGAARPREVVLAEKGLDWRKMEGEIEHKTSRPGSLRDLICEQLALIENRRLDGSANRGVSESDNAEAPQSPEDSASALQNELRAAAQLWFSRDRKEPAPKSVQAAAAQSARHGEDDAAAAAGGKVPQLQAENLPAANEAMKRRTLEVLEELAAPRGGGNKVKEIQPEGTQKGLGRIIAPSWQDVLHSSSGLPTPSIYQVEKLRHSFYNNVQAWFAMKNQYEGGLYHHACVQQVGPKLLCRNDIKQMIMENILLDRTGGSNCSVICINAGSGHGKTSLLHALYNDKLLTDTFDKRIWIQLSDRLDMPMLFRKIVEGAMNDHCSITNLGCLQEMVKEEFSDKKFLLFLDDADIEDQQFWNTVLEVLNAGAKGSAVIMATRSSTVCTFMDMTAQFYILNPLSEENNLMLLQQYAATGTDIQSNPVLLMVAKGFISMFGTNPLNLKAIGGLLCHADNISFEMDKLEGSVMPLQLCHDVLPIHLKKCLSFCSLFPEGYIFDKHHMVLKWIAHGCVKSVEGRELEDVGIEYFNELLCRSFVQYSPIGNDKDDKFVMHELVYKVVESVARDKYYKFEDLLNSVPENILHLSLVSSQFQTVELMSKTKELNDLQTFMVVQPEWRPYKISFPTLNLASLHDFFLKFTSLETLDLSHTDTKELPGSIVGLRNLQYLSVSNTSIRSLPCELCSLSNLQTLEAKDCRFLTELPGDTKKLLKLRHLDLTRDLGHVQLPQGVGQLTDIQTLPVFHASSDPSHCSVSELGNLHNLRGCLRLSGLESVKTSSNAQEANLKDKHHLKDLTLQWHDGGINIDDEDEDEDIENVAAQVLESLQPHTNLQELAIRGYEGSVFPAWMQSSSSLPNLVSLTLDGCCNCTEFPAIAQLPSLKYLSVRKMYCVQRLITNTIVHGATKFPSLELINLWEMYGLEELFEASEGDCPRLCKVCISRCPDLKILPCVPSVKELVLHCGRELPDIPELASLMSLKIEGFHGVKSFSLPALPVLKKMEIRSCKELVSVDGLSALTTVQRLKIAGCPKLVLPTTDGSSLTI</sequence>
<dbReference type="InterPro" id="IPR027417">
    <property type="entry name" value="P-loop_NTPase"/>
</dbReference>
<dbReference type="PANTHER" id="PTHR36766:SF55">
    <property type="entry name" value="OS11G0492900 PROTEIN"/>
    <property type="match status" value="1"/>
</dbReference>
<evidence type="ECO:0000256" key="3">
    <source>
        <dbReference type="SAM" id="MobiDB-lite"/>
    </source>
</evidence>